<name>A0A918EZC5_9DEIO</name>
<organism evidence="3 4">
    <name type="scientific">Deinococcus ruber</name>
    <dbReference type="NCBI Taxonomy" id="1848197"/>
    <lineage>
        <taxon>Bacteria</taxon>
        <taxon>Thermotogati</taxon>
        <taxon>Deinococcota</taxon>
        <taxon>Deinococci</taxon>
        <taxon>Deinococcales</taxon>
        <taxon>Deinococcaceae</taxon>
        <taxon>Deinococcus</taxon>
    </lineage>
</organism>
<reference evidence="3" key="1">
    <citation type="journal article" date="2014" name="Int. J. Syst. Evol. Microbiol.">
        <title>Complete genome sequence of Corynebacterium casei LMG S-19264T (=DSM 44701T), isolated from a smear-ripened cheese.</title>
        <authorList>
            <consortium name="US DOE Joint Genome Institute (JGI-PGF)"/>
            <person name="Walter F."/>
            <person name="Albersmeier A."/>
            <person name="Kalinowski J."/>
            <person name="Ruckert C."/>
        </authorList>
    </citation>
    <scope>NUCLEOTIDE SEQUENCE</scope>
    <source>
        <strain evidence="3">JCM 31311</strain>
    </source>
</reference>
<keyword evidence="1" id="KW-0175">Coiled coil</keyword>
<gene>
    <name evidence="3" type="ORF">GCM10008957_01750</name>
</gene>
<accession>A0A918EZC5</accession>
<dbReference type="Proteomes" id="UP000603865">
    <property type="component" value="Unassembled WGS sequence"/>
</dbReference>
<feature type="coiled-coil region" evidence="1">
    <location>
        <begin position="51"/>
        <end position="78"/>
    </location>
</feature>
<keyword evidence="2" id="KW-0472">Membrane</keyword>
<dbReference type="EMBL" id="BMQL01000001">
    <property type="protein sequence ID" value="GGQ93405.1"/>
    <property type="molecule type" value="Genomic_DNA"/>
</dbReference>
<keyword evidence="2" id="KW-1133">Transmembrane helix</keyword>
<evidence type="ECO:0000256" key="1">
    <source>
        <dbReference type="SAM" id="Coils"/>
    </source>
</evidence>
<reference evidence="3" key="2">
    <citation type="submission" date="2020-09" db="EMBL/GenBank/DDBJ databases">
        <authorList>
            <person name="Sun Q."/>
            <person name="Ohkuma M."/>
        </authorList>
    </citation>
    <scope>NUCLEOTIDE SEQUENCE</scope>
    <source>
        <strain evidence="3">JCM 31311</strain>
    </source>
</reference>
<sequence>MSAPRTSAPHVDAALNALWRARALRYMLIYLLLACVLVTLRYQTQHIYPDVRALRAERSALQQQRDELSLVVQTLTSEQRVREWAIQNGMVPYAQAPKQTQAFSAAPRIPAVSLQPLPTRVEVKTTWK</sequence>
<keyword evidence="2" id="KW-0812">Transmembrane</keyword>
<dbReference type="RefSeq" id="WP_189087591.1">
    <property type="nucleotide sequence ID" value="NZ_BMQL01000001.1"/>
</dbReference>
<comment type="caution">
    <text evidence="3">The sequence shown here is derived from an EMBL/GenBank/DDBJ whole genome shotgun (WGS) entry which is preliminary data.</text>
</comment>
<feature type="transmembrane region" description="Helical" evidence="2">
    <location>
        <begin position="23"/>
        <end position="42"/>
    </location>
</feature>
<evidence type="ECO:0000313" key="3">
    <source>
        <dbReference type="EMBL" id="GGQ93405.1"/>
    </source>
</evidence>
<dbReference type="AlphaFoldDB" id="A0A918EZC5"/>
<keyword evidence="4" id="KW-1185">Reference proteome</keyword>
<evidence type="ECO:0000256" key="2">
    <source>
        <dbReference type="SAM" id="Phobius"/>
    </source>
</evidence>
<protein>
    <submittedName>
        <fullName evidence="3">Uncharacterized protein</fullName>
    </submittedName>
</protein>
<evidence type="ECO:0000313" key="4">
    <source>
        <dbReference type="Proteomes" id="UP000603865"/>
    </source>
</evidence>
<proteinExistence type="predicted"/>